<reference evidence="1" key="1">
    <citation type="submission" date="2021-06" db="EMBL/GenBank/DDBJ databases">
        <authorList>
            <person name="Kallberg Y."/>
            <person name="Tangrot J."/>
            <person name="Rosling A."/>
        </authorList>
    </citation>
    <scope>NUCLEOTIDE SEQUENCE</scope>
    <source>
        <strain evidence="1">MA461A</strain>
    </source>
</reference>
<gene>
    <name evidence="1" type="ORF">RPERSI_LOCUS24067</name>
</gene>
<name>A0ACA9RXQ2_9GLOM</name>
<dbReference type="Proteomes" id="UP000789920">
    <property type="component" value="Unassembled WGS sequence"/>
</dbReference>
<organism evidence="1 2">
    <name type="scientific">Racocetra persica</name>
    <dbReference type="NCBI Taxonomy" id="160502"/>
    <lineage>
        <taxon>Eukaryota</taxon>
        <taxon>Fungi</taxon>
        <taxon>Fungi incertae sedis</taxon>
        <taxon>Mucoromycota</taxon>
        <taxon>Glomeromycotina</taxon>
        <taxon>Glomeromycetes</taxon>
        <taxon>Diversisporales</taxon>
        <taxon>Gigasporaceae</taxon>
        <taxon>Racocetra</taxon>
    </lineage>
</organism>
<accession>A0ACA9RXQ2</accession>
<evidence type="ECO:0000313" key="1">
    <source>
        <dbReference type="EMBL" id="CAG8814759.1"/>
    </source>
</evidence>
<comment type="caution">
    <text evidence="1">The sequence shown here is derived from an EMBL/GenBank/DDBJ whole genome shotgun (WGS) entry which is preliminary data.</text>
</comment>
<proteinExistence type="predicted"/>
<feature type="non-terminal residue" evidence="1">
    <location>
        <position position="1"/>
    </location>
</feature>
<protein>
    <submittedName>
        <fullName evidence="1">5605_t:CDS:1</fullName>
    </submittedName>
</protein>
<evidence type="ECO:0000313" key="2">
    <source>
        <dbReference type="Proteomes" id="UP000789920"/>
    </source>
</evidence>
<keyword evidence="2" id="KW-1185">Reference proteome</keyword>
<sequence>INVNEVESTIRVGNLDIEGIRKGEFDAGFLVILKCTHVRKIVFQIAGLSKKKIIITTYDKICDVVKETINDLMIERINTL</sequence>
<dbReference type="EMBL" id="CAJVQC010076517">
    <property type="protein sequence ID" value="CAG8814759.1"/>
    <property type="molecule type" value="Genomic_DNA"/>
</dbReference>